<keyword evidence="10" id="KW-0175">Coiled coil</keyword>
<dbReference type="NCBIfam" id="NF008121">
    <property type="entry name" value="PRK10869.1"/>
    <property type="match status" value="1"/>
</dbReference>
<protein>
    <recommendedName>
        <fullName evidence="3 9">DNA repair protein RecN</fullName>
    </recommendedName>
    <alternativeName>
        <fullName evidence="8 9">Recombination protein N</fullName>
    </alternativeName>
</protein>
<sequence length="569" mass="64713">MLLECTIRNLAVIEYVSVTFYKGFHVITGETGAGKSMLIDALSLIAGGRASADLVRHGEDRAEIECLFELPNQHPALALLRELGMVSEESEDHQVIIRREVTASGKSVARINGQLVNLSMLKQLGERIINIHGQHEHGSLLKTEEHIHLLDAYGGSEVYRVLDEYSAVYGRYSDIQKQLRILEQTSKQNLQMMDLFRFQIEEIENAKLKANEDEWLAEEKRKLGNAERLLHAASSAYDHLYGNAMALDQIRKSLHLLEDIVKFDQTTLGPVAEQISSAFYQLEDAAFNLRDYKENIEFNPERLEEIEERLNLIHSLRRKYGATTEEVLAHLEDIKQKYDQLENKDERIHELNGQLEQMKEQLRKLAARLTTLRSKAAHQLAEQIELQLKDLQMNKTRFDVRISQSEQLGPFGQDTVEFMISPNPGEPLRPLHKIASGGELSRIMLSLKSIFAELDQVPVLIFDEVDTGVSGRAAQAIAEKMSRLSANCQVFSITHLPQVACMADIHYEITKTSDQERTYTKVERLDEAGRIKELGRMLGGVEITETTQHHAEEMLVMAAQKKQSWNHLQ</sequence>
<reference evidence="13" key="1">
    <citation type="journal article" date="2019" name="Int. J. Syst. Evol. Microbiol.">
        <title>The Global Catalogue of Microorganisms (GCM) 10K type strain sequencing project: providing services to taxonomists for standard genome sequencing and annotation.</title>
        <authorList>
            <consortium name="The Broad Institute Genomics Platform"/>
            <consortium name="The Broad Institute Genome Sequencing Center for Infectious Disease"/>
            <person name="Wu L."/>
            <person name="Ma J."/>
        </authorList>
    </citation>
    <scope>NUCLEOTIDE SEQUENCE [LARGE SCALE GENOMIC DNA]</scope>
    <source>
        <strain evidence="13">CCM 8749</strain>
    </source>
</reference>
<evidence type="ECO:0000256" key="3">
    <source>
        <dbReference type="ARBA" id="ARBA00021315"/>
    </source>
</evidence>
<evidence type="ECO:0000256" key="1">
    <source>
        <dbReference type="ARBA" id="ARBA00003618"/>
    </source>
</evidence>
<keyword evidence="5 9" id="KW-0227">DNA damage</keyword>
<evidence type="ECO:0000256" key="8">
    <source>
        <dbReference type="ARBA" id="ARBA00033408"/>
    </source>
</evidence>
<keyword evidence="13" id="KW-1185">Reference proteome</keyword>
<dbReference type="CDD" id="cd03241">
    <property type="entry name" value="ABC_RecN"/>
    <property type="match status" value="2"/>
</dbReference>
<dbReference type="EMBL" id="JBHSQV010000170">
    <property type="protein sequence ID" value="MFC5987742.1"/>
    <property type="molecule type" value="Genomic_DNA"/>
</dbReference>
<evidence type="ECO:0000313" key="12">
    <source>
        <dbReference type="EMBL" id="MFC5987742.1"/>
    </source>
</evidence>
<gene>
    <name evidence="12" type="primary">recN</name>
    <name evidence="12" type="ORF">ACFPXP_15155</name>
</gene>
<dbReference type="PIRSF" id="PIRSF003128">
    <property type="entry name" value="RecN"/>
    <property type="match status" value="1"/>
</dbReference>
<evidence type="ECO:0000313" key="13">
    <source>
        <dbReference type="Proteomes" id="UP001596250"/>
    </source>
</evidence>
<feature type="coiled-coil region" evidence="10">
    <location>
        <begin position="289"/>
        <end position="394"/>
    </location>
</feature>
<comment type="caution">
    <text evidence="12">The sequence shown here is derived from an EMBL/GenBank/DDBJ whole genome shotgun (WGS) entry which is preliminary data.</text>
</comment>
<dbReference type="PANTHER" id="PTHR11059">
    <property type="entry name" value="DNA REPAIR PROTEIN RECN"/>
    <property type="match status" value="1"/>
</dbReference>
<dbReference type="Proteomes" id="UP001596250">
    <property type="component" value="Unassembled WGS sequence"/>
</dbReference>
<dbReference type="Gene3D" id="3.40.50.300">
    <property type="entry name" value="P-loop containing nucleotide triphosphate hydrolases"/>
    <property type="match status" value="2"/>
</dbReference>
<dbReference type="SUPFAM" id="SSF52540">
    <property type="entry name" value="P-loop containing nucleoside triphosphate hydrolases"/>
    <property type="match status" value="1"/>
</dbReference>
<evidence type="ECO:0000256" key="6">
    <source>
        <dbReference type="ARBA" id="ARBA00022840"/>
    </source>
</evidence>
<dbReference type="InterPro" id="IPR027417">
    <property type="entry name" value="P-loop_NTPase"/>
</dbReference>
<keyword evidence="7 9" id="KW-0234">DNA repair</keyword>
<organism evidence="12 13">
    <name type="scientific">Marinicrinis lubricantis</name>
    <dbReference type="NCBI Taxonomy" id="2086470"/>
    <lineage>
        <taxon>Bacteria</taxon>
        <taxon>Bacillati</taxon>
        <taxon>Bacillota</taxon>
        <taxon>Bacilli</taxon>
        <taxon>Bacillales</taxon>
        <taxon>Paenibacillaceae</taxon>
    </lineage>
</organism>
<evidence type="ECO:0000256" key="2">
    <source>
        <dbReference type="ARBA" id="ARBA00009441"/>
    </source>
</evidence>
<dbReference type="InterPro" id="IPR003395">
    <property type="entry name" value="RecF/RecN/SMC_N"/>
</dbReference>
<dbReference type="RefSeq" id="WP_379895159.1">
    <property type="nucleotide sequence ID" value="NZ_CBCSCT010000027.1"/>
</dbReference>
<evidence type="ECO:0000256" key="7">
    <source>
        <dbReference type="ARBA" id="ARBA00023204"/>
    </source>
</evidence>
<evidence type="ECO:0000256" key="5">
    <source>
        <dbReference type="ARBA" id="ARBA00022763"/>
    </source>
</evidence>
<comment type="function">
    <text evidence="1 9">May be involved in recombinational repair of damaged DNA.</text>
</comment>
<evidence type="ECO:0000256" key="4">
    <source>
        <dbReference type="ARBA" id="ARBA00022741"/>
    </source>
</evidence>
<feature type="domain" description="RecF/RecN/SMC N-terminal" evidence="11">
    <location>
        <begin position="14"/>
        <end position="515"/>
    </location>
</feature>
<comment type="similarity">
    <text evidence="2 9">Belongs to the RecN family.</text>
</comment>
<keyword evidence="4" id="KW-0547">Nucleotide-binding</keyword>
<evidence type="ECO:0000256" key="10">
    <source>
        <dbReference type="SAM" id="Coils"/>
    </source>
</evidence>
<keyword evidence="6" id="KW-0067">ATP-binding</keyword>
<proteinExistence type="inferred from homology"/>
<evidence type="ECO:0000259" key="11">
    <source>
        <dbReference type="Pfam" id="PF02463"/>
    </source>
</evidence>
<dbReference type="PANTHER" id="PTHR11059:SF0">
    <property type="entry name" value="DNA REPAIR PROTEIN RECN"/>
    <property type="match status" value="1"/>
</dbReference>
<dbReference type="NCBIfam" id="TIGR00634">
    <property type="entry name" value="recN"/>
    <property type="match status" value="1"/>
</dbReference>
<name>A0ABW1IRK9_9BACL</name>
<evidence type="ECO:0000256" key="9">
    <source>
        <dbReference type="PIRNR" id="PIRNR003128"/>
    </source>
</evidence>
<accession>A0ABW1IRK9</accession>
<dbReference type="InterPro" id="IPR004604">
    <property type="entry name" value="DNA_recomb/repair_RecN"/>
</dbReference>
<dbReference type="Pfam" id="PF02463">
    <property type="entry name" value="SMC_N"/>
    <property type="match status" value="1"/>
</dbReference>